<dbReference type="InterPro" id="IPR011429">
    <property type="entry name" value="Cyt_c_Planctomycete-type"/>
</dbReference>
<dbReference type="InterPro" id="IPR022655">
    <property type="entry name" value="DUF1553"/>
</dbReference>
<dbReference type="Pfam" id="PF07583">
    <property type="entry name" value="PSCyt2"/>
    <property type="match status" value="1"/>
</dbReference>
<feature type="domain" description="Cytochrome C Planctomycete-type" evidence="4">
    <location>
        <begin position="36"/>
        <end position="95"/>
    </location>
</feature>
<protein>
    <submittedName>
        <fullName evidence="5">Planctomycete cytochrome C</fullName>
    </submittedName>
</protein>
<reference evidence="5 6" key="1">
    <citation type="submission" date="2019-02" db="EMBL/GenBank/DDBJ databases">
        <title>Deep-cultivation of Planctomycetes and their phenomic and genomic characterization uncovers novel biology.</title>
        <authorList>
            <person name="Wiegand S."/>
            <person name="Jogler M."/>
            <person name="Boedeker C."/>
            <person name="Pinto D."/>
            <person name="Vollmers J."/>
            <person name="Rivas-Marin E."/>
            <person name="Kohn T."/>
            <person name="Peeters S.H."/>
            <person name="Heuer A."/>
            <person name="Rast P."/>
            <person name="Oberbeckmann S."/>
            <person name="Bunk B."/>
            <person name="Jeske O."/>
            <person name="Meyerdierks A."/>
            <person name="Storesund J.E."/>
            <person name="Kallscheuer N."/>
            <person name="Luecker S."/>
            <person name="Lage O.M."/>
            <person name="Pohl T."/>
            <person name="Merkel B.J."/>
            <person name="Hornburger P."/>
            <person name="Mueller R.-W."/>
            <person name="Bruemmer F."/>
            <person name="Labrenz M."/>
            <person name="Spormann A.M."/>
            <person name="Op den Camp H."/>
            <person name="Overmann J."/>
            <person name="Amann R."/>
            <person name="Jetten M.S.M."/>
            <person name="Mascher T."/>
            <person name="Medema M.H."/>
            <person name="Devos D.P."/>
            <person name="Kaster A.-K."/>
            <person name="Ovreas L."/>
            <person name="Rohde M."/>
            <person name="Galperin M.Y."/>
            <person name="Jogler C."/>
        </authorList>
    </citation>
    <scope>NUCLEOTIDE SEQUENCE [LARGE SCALE GENOMIC DNA]</scope>
    <source>
        <strain evidence="5 6">Pan189</strain>
    </source>
</reference>
<gene>
    <name evidence="5" type="ORF">Pan189_20180</name>
</gene>
<feature type="domain" description="DUF1549" evidence="2">
    <location>
        <begin position="142"/>
        <end position="346"/>
    </location>
</feature>
<dbReference type="SUPFAM" id="SSF46626">
    <property type="entry name" value="Cytochrome c"/>
    <property type="match status" value="1"/>
</dbReference>
<sequence length="799" mass="90583" precursor="true">MLRALSIFALFVSSASLAMADVSFTSDVKPILARRCFACHGPDDAESGLALHERDSAFGEADSGLAAIVPGKPGESELIRRITSEDEFEKMPPEGDPVPAEEIATLRKWIAEGAKWEKHWAFRPLERPEIPEVQNTEQVANPIDAFILKRLEDSGLNPNPPADRAALLRRVYYDLTGLPPSPEEVEQFLENESPDAYEQVVDRLLASPRYGERWARHWLDVVRFAETNSFERDAPKPFAWKYRDYVIRSFNADKPYDQFVREQLAGDELDEVTPETVTATGYYRLGTYDDEPADKLLARYDQFDDLITTTGQGLLGLTLNCARCHDHKIDPIPATDYYGMLAFFRGLTPYARGKNPAINSLTDVSPKEVKAAYARLDNEERRLTREIVKIEERAIDEMPGPMQRATEGRKRKQVLDKHLGDYLNESEAEQYRSLVEHRESIRSQRRELPDREMVLSVAKCDATPEATHVLLRGSPQAEGDPVAPRFPEIFETALPELPEVEEGARSSGRRRVLAEWITSPDNRLTSRVMVNRIWQHHFGRGIVRSPNNFGQLGVPPTHPKLLDWLATEFVRRDWQMKPLHRLIVTSNTYRMSSAGSEEALKADPANDLFWRFNMQRLSAEEIRDSLFAINGRLNLKMYGPGFYPDISDEVMQGQSKPGEGWGDSSLKEQARRSIYIHVKRSLIPPLLANFDFPETDSSCEARFRTTQPGQALGLLNGEFVHREAGFFAKRLRDECGDKAHAQVARGLALVSGHEPSQDEIEAGLKLIDTLETEHGLTSDEALRLFCLSLYNRNEFIYLD</sequence>
<feature type="domain" description="DUF1553" evidence="3">
    <location>
        <begin position="509"/>
        <end position="765"/>
    </location>
</feature>
<dbReference type="GO" id="GO:0009055">
    <property type="term" value="F:electron transfer activity"/>
    <property type="evidence" value="ECO:0007669"/>
    <property type="project" value="InterPro"/>
</dbReference>
<dbReference type="AlphaFoldDB" id="A0A517R182"/>
<evidence type="ECO:0000313" key="5">
    <source>
        <dbReference type="EMBL" id="QDT37638.1"/>
    </source>
</evidence>
<evidence type="ECO:0000259" key="2">
    <source>
        <dbReference type="Pfam" id="PF07583"/>
    </source>
</evidence>
<proteinExistence type="predicted"/>
<evidence type="ECO:0000259" key="4">
    <source>
        <dbReference type="Pfam" id="PF07635"/>
    </source>
</evidence>
<evidence type="ECO:0000259" key="3">
    <source>
        <dbReference type="Pfam" id="PF07587"/>
    </source>
</evidence>
<dbReference type="Pfam" id="PF07587">
    <property type="entry name" value="PSD1"/>
    <property type="match status" value="1"/>
</dbReference>
<dbReference type="GO" id="GO:0020037">
    <property type="term" value="F:heme binding"/>
    <property type="evidence" value="ECO:0007669"/>
    <property type="project" value="InterPro"/>
</dbReference>
<keyword evidence="1" id="KW-0732">Signal</keyword>
<dbReference type="InterPro" id="IPR036909">
    <property type="entry name" value="Cyt_c-like_dom_sf"/>
</dbReference>
<dbReference type="PANTHER" id="PTHR35889:SF3">
    <property type="entry name" value="F-BOX DOMAIN-CONTAINING PROTEIN"/>
    <property type="match status" value="1"/>
</dbReference>
<name>A0A517R182_9PLAN</name>
<dbReference type="KEGG" id="svp:Pan189_20180"/>
<feature type="chain" id="PRO_5022118325" evidence="1">
    <location>
        <begin position="21"/>
        <end position="799"/>
    </location>
</feature>
<feature type="signal peptide" evidence="1">
    <location>
        <begin position="1"/>
        <end position="20"/>
    </location>
</feature>
<dbReference type="Pfam" id="PF07635">
    <property type="entry name" value="PSCyt1"/>
    <property type="match status" value="1"/>
</dbReference>
<accession>A0A517R182</accession>
<dbReference type="PANTHER" id="PTHR35889">
    <property type="entry name" value="CYCLOINULO-OLIGOSACCHARIDE FRUCTANOTRANSFERASE-RELATED"/>
    <property type="match status" value="1"/>
</dbReference>
<dbReference type="InterPro" id="IPR011444">
    <property type="entry name" value="DUF1549"/>
</dbReference>
<organism evidence="5 6">
    <name type="scientific">Stratiformator vulcanicus</name>
    <dbReference type="NCBI Taxonomy" id="2527980"/>
    <lineage>
        <taxon>Bacteria</taxon>
        <taxon>Pseudomonadati</taxon>
        <taxon>Planctomycetota</taxon>
        <taxon>Planctomycetia</taxon>
        <taxon>Planctomycetales</taxon>
        <taxon>Planctomycetaceae</taxon>
        <taxon>Stratiformator</taxon>
    </lineage>
</organism>
<dbReference type="Proteomes" id="UP000317318">
    <property type="component" value="Chromosome"/>
</dbReference>
<dbReference type="EMBL" id="CP036268">
    <property type="protein sequence ID" value="QDT37638.1"/>
    <property type="molecule type" value="Genomic_DNA"/>
</dbReference>
<evidence type="ECO:0000313" key="6">
    <source>
        <dbReference type="Proteomes" id="UP000317318"/>
    </source>
</evidence>
<dbReference type="RefSeq" id="WP_310821311.1">
    <property type="nucleotide sequence ID" value="NZ_CP036268.1"/>
</dbReference>
<evidence type="ECO:0000256" key="1">
    <source>
        <dbReference type="SAM" id="SignalP"/>
    </source>
</evidence>
<keyword evidence="6" id="KW-1185">Reference proteome</keyword>